<dbReference type="OrthoDB" id="3790625at2"/>
<gene>
    <name evidence="6" type="ORF">SAMN05216298_1369</name>
</gene>
<dbReference type="AlphaFoldDB" id="A0A1G9ESJ2"/>
<name>A0A1G9ESJ2_9ACTN</name>
<dbReference type="EMBL" id="FNGF01000002">
    <property type="protein sequence ID" value="SDK78965.1"/>
    <property type="molecule type" value="Genomic_DNA"/>
</dbReference>
<dbReference type="Proteomes" id="UP000198662">
    <property type="component" value="Unassembled WGS sequence"/>
</dbReference>
<keyword evidence="2 5" id="KW-0812">Transmembrane</keyword>
<accession>A0A1G9ESJ2</accession>
<dbReference type="GO" id="GO:0016020">
    <property type="term" value="C:membrane"/>
    <property type="evidence" value="ECO:0007669"/>
    <property type="project" value="UniProtKB-SubCell"/>
</dbReference>
<sequence>MNVLLWILQGLLALAFLAAGAMKTTQPKEKLAPNMPWVNDFSTGTVKLVGIAEFLGALGLVLPGLFGIAVILTPVAAAALALVMVLAAAYHVRKGEYASLGINGALFLIAAVIAWGRFGPWPL</sequence>
<evidence type="ECO:0000256" key="5">
    <source>
        <dbReference type="SAM" id="Phobius"/>
    </source>
</evidence>
<evidence type="ECO:0000313" key="6">
    <source>
        <dbReference type="EMBL" id="SDK78965.1"/>
    </source>
</evidence>
<proteinExistence type="predicted"/>
<feature type="transmembrane region" description="Helical" evidence="5">
    <location>
        <begin position="97"/>
        <end position="118"/>
    </location>
</feature>
<keyword evidence="3 5" id="KW-1133">Transmembrane helix</keyword>
<keyword evidence="7" id="KW-1185">Reference proteome</keyword>
<dbReference type="RefSeq" id="WP_091045137.1">
    <property type="nucleotide sequence ID" value="NZ_FNGF01000002.1"/>
</dbReference>
<keyword evidence="4 5" id="KW-0472">Membrane</keyword>
<feature type="transmembrane region" description="Helical" evidence="5">
    <location>
        <begin position="65"/>
        <end position="90"/>
    </location>
</feature>
<dbReference type="InterPro" id="IPR032808">
    <property type="entry name" value="DoxX"/>
</dbReference>
<evidence type="ECO:0000313" key="7">
    <source>
        <dbReference type="Proteomes" id="UP000198662"/>
    </source>
</evidence>
<dbReference type="Pfam" id="PF13564">
    <property type="entry name" value="DoxX_2"/>
    <property type="match status" value="1"/>
</dbReference>
<evidence type="ECO:0000256" key="1">
    <source>
        <dbReference type="ARBA" id="ARBA00004141"/>
    </source>
</evidence>
<protein>
    <submittedName>
        <fullName evidence="6">DoxX-like family protein</fullName>
    </submittedName>
</protein>
<evidence type="ECO:0000256" key="2">
    <source>
        <dbReference type="ARBA" id="ARBA00022692"/>
    </source>
</evidence>
<evidence type="ECO:0000256" key="4">
    <source>
        <dbReference type="ARBA" id="ARBA00023136"/>
    </source>
</evidence>
<reference evidence="7" key="1">
    <citation type="submission" date="2016-10" db="EMBL/GenBank/DDBJ databases">
        <authorList>
            <person name="Varghese N."/>
            <person name="Submissions S."/>
        </authorList>
    </citation>
    <scope>NUCLEOTIDE SEQUENCE [LARGE SCALE GENOMIC DNA]</scope>
    <source>
        <strain evidence="7">CGMCC 4.3147</strain>
    </source>
</reference>
<organism evidence="6 7">
    <name type="scientific">Glycomyces sambucus</name>
    <dbReference type="NCBI Taxonomy" id="380244"/>
    <lineage>
        <taxon>Bacteria</taxon>
        <taxon>Bacillati</taxon>
        <taxon>Actinomycetota</taxon>
        <taxon>Actinomycetes</taxon>
        <taxon>Glycomycetales</taxon>
        <taxon>Glycomycetaceae</taxon>
        <taxon>Glycomyces</taxon>
    </lineage>
</organism>
<comment type="subcellular location">
    <subcellularLocation>
        <location evidence="1">Membrane</location>
        <topology evidence="1">Multi-pass membrane protein</topology>
    </subcellularLocation>
</comment>
<evidence type="ECO:0000256" key="3">
    <source>
        <dbReference type="ARBA" id="ARBA00022989"/>
    </source>
</evidence>